<feature type="domain" description="RNA-binding S4" evidence="3">
    <location>
        <begin position="5"/>
        <end position="61"/>
    </location>
</feature>
<dbReference type="SUPFAM" id="SSF55120">
    <property type="entry name" value="Pseudouridine synthase"/>
    <property type="match status" value="1"/>
</dbReference>
<evidence type="ECO:0000256" key="2">
    <source>
        <dbReference type="ARBA" id="ARBA00023235"/>
    </source>
</evidence>
<dbReference type="SMART" id="SM00363">
    <property type="entry name" value="S4"/>
    <property type="match status" value="1"/>
</dbReference>
<keyword evidence="2" id="KW-0413">Isomerase</keyword>
<sequence>MEGKIRINKFLSEVGFCSRRGADKIISQGRVYINGEIAVLGSKVNRDDLIKVDGELINNQEEKVYLAFNKPVGIECTGNQKVKNNIIDYINFNKRLFTIGRIDKDSEGLILLTNNGDIVNNVLRAENKKEKEYLVTLNKRIDKDFIQKMRSGVRIMGKLTKKCYVEKTYENKFKIVLTQGLNRQIRRMCNALGYRVTKLKRIRVMDIKLDTKVGEYRFLNESEVKQLF</sequence>
<dbReference type="PANTHER" id="PTHR47683:SF2">
    <property type="entry name" value="RNA-BINDING S4 DOMAIN-CONTAINING PROTEIN"/>
    <property type="match status" value="1"/>
</dbReference>
<dbReference type="GO" id="GO:0003723">
    <property type="term" value="F:RNA binding"/>
    <property type="evidence" value="ECO:0007669"/>
    <property type="project" value="InterPro"/>
</dbReference>
<evidence type="ECO:0000259" key="3">
    <source>
        <dbReference type="SMART" id="SM00363"/>
    </source>
</evidence>
<dbReference type="InterPro" id="IPR002942">
    <property type="entry name" value="S4_RNA-bd"/>
</dbReference>
<dbReference type="Gene3D" id="3.30.70.1560">
    <property type="entry name" value="Alpha-L RNA-binding motif"/>
    <property type="match status" value="1"/>
</dbReference>
<dbReference type="Pfam" id="PF01479">
    <property type="entry name" value="S4"/>
    <property type="match status" value="1"/>
</dbReference>
<dbReference type="GO" id="GO:0001522">
    <property type="term" value="P:pseudouridine synthesis"/>
    <property type="evidence" value="ECO:0007669"/>
    <property type="project" value="InterPro"/>
</dbReference>
<dbReference type="NCBIfam" id="TIGR00093">
    <property type="entry name" value="pseudouridine synthase"/>
    <property type="match status" value="1"/>
</dbReference>
<organism evidence="4">
    <name type="scientific">marine metagenome</name>
    <dbReference type="NCBI Taxonomy" id="408172"/>
    <lineage>
        <taxon>unclassified sequences</taxon>
        <taxon>metagenomes</taxon>
        <taxon>ecological metagenomes</taxon>
    </lineage>
</organism>
<accession>A0A381TSS7</accession>
<dbReference type="GO" id="GO:0009982">
    <property type="term" value="F:pseudouridine synthase activity"/>
    <property type="evidence" value="ECO:0007669"/>
    <property type="project" value="InterPro"/>
</dbReference>
<comment type="similarity">
    <text evidence="1">Belongs to the pseudouridine synthase RsuA family.</text>
</comment>
<gene>
    <name evidence="4" type="ORF">METZ01_LOCUS71402</name>
</gene>
<dbReference type="FunFam" id="3.10.290.10:FF:000003">
    <property type="entry name" value="Pseudouridine synthase"/>
    <property type="match status" value="1"/>
</dbReference>
<dbReference type="AlphaFoldDB" id="A0A381TSS7"/>
<dbReference type="InterPro" id="IPR042092">
    <property type="entry name" value="PsdUridine_s_RsuA/RluB/E/F_cat"/>
</dbReference>
<dbReference type="InterPro" id="IPR020103">
    <property type="entry name" value="PsdUridine_synth_cat_dom_sf"/>
</dbReference>
<dbReference type="FunFam" id="3.30.70.1560:FF:000002">
    <property type="entry name" value="Pseudouridine synthase"/>
    <property type="match status" value="1"/>
</dbReference>
<evidence type="ECO:0000256" key="1">
    <source>
        <dbReference type="ARBA" id="ARBA00008348"/>
    </source>
</evidence>
<dbReference type="EMBL" id="UINC01005027">
    <property type="protein sequence ID" value="SVA18548.1"/>
    <property type="molecule type" value="Genomic_DNA"/>
</dbReference>
<dbReference type="InterPro" id="IPR006145">
    <property type="entry name" value="PsdUridine_synth_RsuA/RluA"/>
</dbReference>
<dbReference type="Gene3D" id="3.10.290.10">
    <property type="entry name" value="RNA-binding S4 domain"/>
    <property type="match status" value="1"/>
</dbReference>
<proteinExistence type="inferred from homology"/>
<dbReference type="Pfam" id="PF00849">
    <property type="entry name" value="PseudoU_synth_2"/>
    <property type="match status" value="1"/>
</dbReference>
<dbReference type="PANTHER" id="PTHR47683">
    <property type="entry name" value="PSEUDOURIDINE SYNTHASE FAMILY PROTEIN-RELATED"/>
    <property type="match status" value="1"/>
</dbReference>
<dbReference type="Gene3D" id="3.30.70.580">
    <property type="entry name" value="Pseudouridine synthase I, catalytic domain, N-terminal subdomain"/>
    <property type="match status" value="1"/>
</dbReference>
<dbReference type="InterPro" id="IPR020094">
    <property type="entry name" value="TruA/RsuA/RluB/E/F_N"/>
</dbReference>
<dbReference type="CDD" id="cd00165">
    <property type="entry name" value="S4"/>
    <property type="match status" value="1"/>
</dbReference>
<dbReference type="InterPro" id="IPR036986">
    <property type="entry name" value="S4_RNA-bd_sf"/>
</dbReference>
<dbReference type="GO" id="GO:0006364">
    <property type="term" value="P:rRNA processing"/>
    <property type="evidence" value="ECO:0007669"/>
    <property type="project" value="UniProtKB-ARBA"/>
</dbReference>
<name>A0A381TSS7_9ZZZZ</name>
<dbReference type="InterPro" id="IPR000748">
    <property type="entry name" value="PsdUridine_synth_RsuA/RluB/E/F"/>
</dbReference>
<dbReference type="PROSITE" id="PS50889">
    <property type="entry name" value="S4"/>
    <property type="match status" value="1"/>
</dbReference>
<evidence type="ECO:0000313" key="4">
    <source>
        <dbReference type="EMBL" id="SVA18548.1"/>
    </source>
</evidence>
<reference evidence="4" key="1">
    <citation type="submission" date="2018-05" db="EMBL/GenBank/DDBJ databases">
        <authorList>
            <person name="Lanie J.A."/>
            <person name="Ng W.-L."/>
            <person name="Kazmierczak K.M."/>
            <person name="Andrzejewski T.M."/>
            <person name="Davidsen T.M."/>
            <person name="Wayne K.J."/>
            <person name="Tettelin H."/>
            <person name="Glass J.I."/>
            <person name="Rusch D."/>
            <person name="Podicherti R."/>
            <person name="Tsui H.-C.T."/>
            <person name="Winkler M.E."/>
        </authorList>
    </citation>
    <scope>NUCLEOTIDE SEQUENCE</scope>
</reference>
<protein>
    <recommendedName>
        <fullName evidence="3">RNA-binding S4 domain-containing protein</fullName>
    </recommendedName>
</protein>
<dbReference type="InterPro" id="IPR050343">
    <property type="entry name" value="RsuA_PseudoU_synthase"/>
</dbReference>
<dbReference type="SUPFAM" id="SSF55174">
    <property type="entry name" value="Alpha-L RNA-binding motif"/>
    <property type="match status" value="1"/>
</dbReference>